<feature type="transmembrane region" description="Helical" evidence="1">
    <location>
        <begin position="63"/>
        <end position="83"/>
    </location>
</feature>
<gene>
    <name evidence="2" type="ORF">Aau02nite_07010</name>
</gene>
<evidence type="ECO:0000313" key="3">
    <source>
        <dbReference type="Proteomes" id="UP000681340"/>
    </source>
</evidence>
<keyword evidence="1" id="KW-0472">Membrane</keyword>
<dbReference type="EMBL" id="BOQL01000006">
    <property type="protein sequence ID" value="GIM63893.1"/>
    <property type="molecule type" value="Genomic_DNA"/>
</dbReference>
<comment type="caution">
    <text evidence="2">The sequence shown here is derived from an EMBL/GenBank/DDBJ whole genome shotgun (WGS) entry which is preliminary data.</text>
</comment>
<evidence type="ECO:0000313" key="2">
    <source>
        <dbReference type="EMBL" id="GIM63893.1"/>
    </source>
</evidence>
<dbReference type="AlphaFoldDB" id="A0A919S3X4"/>
<dbReference type="RefSeq" id="WP_212986835.1">
    <property type="nucleotide sequence ID" value="NZ_BAABEA010000051.1"/>
</dbReference>
<keyword evidence="3" id="KW-1185">Reference proteome</keyword>
<reference evidence="2" key="1">
    <citation type="submission" date="2021-03" db="EMBL/GenBank/DDBJ databases">
        <title>Whole genome shotgun sequence of Actinoplanes auranticolor NBRC 12245.</title>
        <authorList>
            <person name="Komaki H."/>
            <person name="Tamura T."/>
        </authorList>
    </citation>
    <scope>NUCLEOTIDE SEQUENCE</scope>
    <source>
        <strain evidence="2">NBRC 12245</strain>
    </source>
</reference>
<name>A0A919S3X4_9ACTN</name>
<proteinExistence type="predicted"/>
<dbReference type="Proteomes" id="UP000681340">
    <property type="component" value="Unassembled WGS sequence"/>
</dbReference>
<keyword evidence="1" id="KW-1133">Transmembrane helix</keyword>
<keyword evidence="1" id="KW-0812">Transmembrane</keyword>
<feature type="transmembrane region" description="Helical" evidence="1">
    <location>
        <begin position="7"/>
        <end position="26"/>
    </location>
</feature>
<organism evidence="2 3">
    <name type="scientific">Actinoplanes auranticolor</name>
    <dbReference type="NCBI Taxonomy" id="47988"/>
    <lineage>
        <taxon>Bacteria</taxon>
        <taxon>Bacillati</taxon>
        <taxon>Actinomycetota</taxon>
        <taxon>Actinomycetes</taxon>
        <taxon>Micromonosporales</taxon>
        <taxon>Micromonosporaceae</taxon>
        <taxon>Actinoplanes</taxon>
    </lineage>
</organism>
<sequence length="121" mass="11973">MHRSKGFITGLVIAGLLGLGEIITLLAGNGETPPVEVAAVGAALGLITVVALYPAWRGSRGAITAIIVTRLLSAVTALPAFFVDDVPGVAVAAAAVGVVAALAAVALLATRLRRPATVPAT</sequence>
<protein>
    <submittedName>
        <fullName evidence="2">Uncharacterized protein</fullName>
    </submittedName>
</protein>
<accession>A0A919S3X4</accession>
<feature type="transmembrane region" description="Helical" evidence="1">
    <location>
        <begin position="89"/>
        <end position="109"/>
    </location>
</feature>
<evidence type="ECO:0000256" key="1">
    <source>
        <dbReference type="SAM" id="Phobius"/>
    </source>
</evidence>
<feature type="transmembrane region" description="Helical" evidence="1">
    <location>
        <begin position="38"/>
        <end position="56"/>
    </location>
</feature>